<keyword evidence="6" id="KW-0282">Flagellum</keyword>
<evidence type="ECO:0000313" key="12">
    <source>
        <dbReference type="Proteomes" id="UP000261600"/>
    </source>
</evidence>
<dbReference type="Pfam" id="PF13499">
    <property type="entry name" value="EF-hand_7"/>
    <property type="match status" value="1"/>
</dbReference>
<protein>
    <recommendedName>
        <fullName evidence="10">EF-hand domain-containing protein</fullName>
    </recommendedName>
</protein>
<dbReference type="InterPro" id="IPR040193">
    <property type="entry name" value="EFHC1/EFHC2/EFHB"/>
</dbReference>
<proteinExistence type="predicted"/>
<evidence type="ECO:0000256" key="4">
    <source>
        <dbReference type="ARBA" id="ARBA00022737"/>
    </source>
</evidence>
<evidence type="ECO:0000256" key="8">
    <source>
        <dbReference type="ARBA" id="ARBA00023212"/>
    </source>
</evidence>
<dbReference type="Proteomes" id="UP000261600">
    <property type="component" value="Unplaced"/>
</dbReference>
<keyword evidence="8" id="KW-0206">Cytoskeleton</keyword>
<keyword evidence="7" id="KW-0969">Cilium</keyword>
<evidence type="ECO:0000256" key="9">
    <source>
        <dbReference type="ARBA" id="ARBA00023273"/>
    </source>
</evidence>
<sequence length="596" mass="67120">MNVTDGNSDYQMKYTDRYPNVPKAGKLIPVGYSVKSCLQEVTRPPTPPVVRKFHNSIQPEPGAIRVHPGKANDPDVASTLVHGISTKSSISSRSLLNPPKKTLFQQKLQEFSEAVYTSSRKAPLGMSCDQRGGLPTWYNDKTTFGVKTVKGLDVHALINPSKTAEEVEKEAQAGHEGYVRSHNAFFVGEQIDRKYDWSHYSKDSRFGIPTPHFNDGRNLGKTLHWLGETQKFYHPKPVWKRSGNREKMALQFGKVSKMRGNTLNVPPNHTFGTLLPQDGFGAGHIIHSMEPGQHVRDRERQRSLVSAVQHHLKKVNFHNFPSLLQAFRHYDKKGKGMIDKEDLHAVCRQFQLDVSEPVLNDLMEYCDTDKDGLINFLEFANFLNWKDKMPINIWEQRIITNETSTAPANMESKLLSQPAHLPAYKALIKPEELEPLEPGSSLKTVRTLRRQKVAPDHFITSSSLIGSVGDSVLTSNTRIYGIPTVRSDRPAPRIRRVGDTTNYGDTSTAANLLHPSVHALHGVHEEHFFCPRTKEEITEIFMNVGVIISEETFEEAWKLASMKHPAGENSTKAADEHQLMFRVLLRVIPAHSHSST</sequence>
<reference evidence="11" key="1">
    <citation type="submission" date="2025-08" db="UniProtKB">
        <authorList>
            <consortium name="Ensembl"/>
        </authorList>
    </citation>
    <scope>IDENTIFICATION</scope>
</reference>
<evidence type="ECO:0000256" key="2">
    <source>
        <dbReference type="ARBA" id="ARBA00022490"/>
    </source>
</evidence>
<dbReference type="CDD" id="cd00051">
    <property type="entry name" value="EFh"/>
    <property type="match status" value="1"/>
</dbReference>
<name>A0A3Q3QN48_MONAL</name>
<keyword evidence="3" id="KW-0479">Metal-binding</keyword>
<feature type="domain" description="EF-hand" evidence="10">
    <location>
        <begin position="354"/>
        <end position="389"/>
    </location>
</feature>
<dbReference type="SMART" id="SM00054">
    <property type="entry name" value="EFh"/>
    <property type="match status" value="2"/>
</dbReference>
<dbReference type="InterPro" id="IPR018247">
    <property type="entry name" value="EF_Hand_1_Ca_BS"/>
</dbReference>
<dbReference type="InterPro" id="IPR057428">
    <property type="entry name" value="EFHB_EF-hand_C"/>
</dbReference>
<organism evidence="11 12">
    <name type="scientific">Monopterus albus</name>
    <name type="common">Swamp eel</name>
    <dbReference type="NCBI Taxonomy" id="43700"/>
    <lineage>
        <taxon>Eukaryota</taxon>
        <taxon>Metazoa</taxon>
        <taxon>Chordata</taxon>
        <taxon>Craniata</taxon>
        <taxon>Vertebrata</taxon>
        <taxon>Euteleostomi</taxon>
        <taxon>Actinopterygii</taxon>
        <taxon>Neopterygii</taxon>
        <taxon>Teleostei</taxon>
        <taxon>Neoteleostei</taxon>
        <taxon>Acanthomorphata</taxon>
        <taxon>Anabantaria</taxon>
        <taxon>Synbranchiformes</taxon>
        <taxon>Synbranchidae</taxon>
        <taxon>Monopterus</taxon>
    </lineage>
</organism>
<feature type="domain" description="EF-hand" evidence="10">
    <location>
        <begin position="318"/>
        <end position="353"/>
    </location>
</feature>
<reference evidence="11" key="2">
    <citation type="submission" date="2025-09" db="UniProtKB">
        <authorList>
            <consortium name="Ensembl"/>
        </authorList>
    </citation>
    <scope>IDENTIFICATION</scope>
</reference>
<keyword evidence="9" id="KW-0966">Cell projection</keyword>
<dbReference type="PROSITE" id="PS00018">
    <property type="entry name" value="EF_HAND_1"/>
    <property type="match status" value="1"/>
</dbReference>
<comment type="subcellular location">
    <subcellularLocation>
        <location evidence="1">Cytoplasm</location>
        <location evidence="1">Cytoskeleton</location>
        <location evidence="1">Flagellum axoneme</location>
    </subcellularLocation>
</comment>
<evidence type="ECO:0000256" key="5">
    <source>
        <dbReference type="ARBA" id="ARBA00022837"/>
    </source>
</evidence>
<dbReference type="PANTHER" id="PTHR12086:SF12">
    <property type="entry name" value="EF-HAND DOMAIN-CONTAINING FAMILY MEMBER B"/>
    <property type="match status" value="1"/>
</dbReference>
<evidence type="ECO:0000256" key="6">
    <source>
        <dbReference type="ARBA" id="ARBA00022846"/>
    </source>
</evidence>
<dbReference type="Gene3D" id="1.10.238.10">
    <property type="entry name" value="EF-hand"/>
    <property type="match status" value="1"/>
</dbReference>
<keyword evidence="12" id="KW-1185">Reference proteome</keyword>
<evidence type="ECO:0000256" key="1">
    <source>
        <dbReference type="ARBA" id="ARBA00004611"/>
    </source>
</evidence>
<keyword evidence="5" id="KW-0106">Calcium</keyword>
<dbReference type="PANTHER" id="PTHR12086">
    <property type="entry name" value="EF-HAND DOMAIN C-TERMINAL CONTAINING PROTEIN"/>
    <property type="match status" value="1"/>
</dbReference>
<evidence type="ECO:0000256" key="3">
    <source>
        <dbReference type="ARBA" id="ARBA00022723"/>
    </source>
</evidence>
<dbReference type="InterPro" id="IPR011992">
    <property type="entry name" value="EF-hand-dom_pair"/>
</dbReference>
<dbReference type="GO" id="GO:0005509">
    <property type="term" value="F:calcium ion binding"/>
    <property type="evidence" value="ECO:0007669"/>
    <property type="project" value="InterPro"/>
</dbReference>
<accession>A0A3Q3QN48</accession>
<evidence type="ECO:0000256" key="7">
    <source>
        <dbReference type="ARBA" id="ARBA00023069"/>
    </source>
</evidence>
<dbReference type="SUPFAM" id="SSF47473">
    <property type="entry name" value="EF-hand"/>
    <property type="match status" value="1"/>
</dbReference>
<keyword evidence="4" id="KW-0677">Repeat</keyword>
<dbReference type="Ensembl" id="ENSMALT00000016530.1">
    <property type="protein sequence ID" value="ENSMALP00000016201.1"/>
    <property type="gene ID" value="ENSMALG00000011368.1"/>
</dbReference>
<dbReference type="STRING" id="43700.ENSMALP00000016201"/>
<dbReference type="InterPro" id="IPR002048">
    <property type="entry name" value="EF_hand_dom"/>
</dbReference>
<keyword evidence="2" id="KW-0963">Cytoplasm</keyword>
<evidence type="ECO:0000313" key="11">
    <source>
        <dbReference type="Ensembl" id="ENSMALP00000016201.1"/>
    </source>
</evidence>
<dbReference type="PROSITE" id="PS50222">
    <property type="entry name" value="EF_HAND_2"/>
    <property type="match status" value="2"/>
</dbReference>
<evidence type="ECO:0000259" key="10">
    <source>
        <dbReference type="PROSITE" id="PS50222"/>
    </source>
</evidence>
<dbReference type="Pfam" id="PF25325">
    <property type="entry name" value="EF-hand_EFHB_C"/>
    <property type="match status" value="1"/>
</dbReference>
<dbReference type="AlphaFoldDB" id="A0A3Q3QN48"/>